<dbReference type="EMBL" id="KN837179">
    <property type="protein sequence ID" value="KIJ36371.1"/>
    <property type="molecule type" value="Genomic_DNA"/>
</dbReference>
<evidence type="ECO:0000313" key="7">
    <source>
        <dbReference type="Proteomes" id="UP000054279"/>
    </source>
</evidence>
<dbReference type="GO" id="GO:0006367">
    <property type="term" value="P:transcription initiation at RNA polymerase II promoter"/>
    <property type="evidence" value="ECO:0007669"/>
    <property type="project" value="InterPro"/>
</dbReference>
<dbReference type="PROSITE" id="PS51344">
    <property type="entry name" value="HTH_TFE_IIE"/>
    <property type="match status" value="1"/>
</dbReference>
<accession>A0A0C9VG71</accession>
<keyword evidence="3" id="KW-0804">Transcription</keyword>
<feature type="region of interest" description="Disordered" evidence="4">
    <location>
        <begin position="212"/>
        <end position="266"/>
    </location>
</feature>
<feature type="compositionally biased region" description="Basic and acidic residues" evidence="4">
    <location>
        <begin position="242"/>
        <end position="261"/>
    </location>
</feature>
<dbReference type="SMART" id="SM00531">
    <property type="entry name" value="TFIIE"/>
    <property type="match status" value="1"/>
</dbReference>
<dbReference type="AlphaFoldDB" id="A0A0C9VG71"/>
<evidence type="ECO:0000256" key="2">
    <source>
        <dbReference type="ARBA" id="ARBA00023015"/>
    </source>
</evidence>
<keyword evidence="7" id="KW-1185">Reference proteome</keyword>
<dbReference type="PANTHER" id="PTHR13097">
    <property type="entry name" value="TRANSCRIPTION INITIATION FACTOR IIE, ALPHA SUBUNIT"/>
    <property type="match status" value="1"/>
</dbReference>
<name>A0A0C9VG71_SPHS4</name>
<dbReference type="Gene3D" id="3.30.40.10">
    <property type="entry name" value="Zinc/RING finger domain, C3HC4 (zinc finger)"/>
    <property type="match status" value="1"/>
</dbReference>
<gene>
    <name evidence="6" type="ORF">M422DRAFT_782278</name>
</gene>
<keyword evidence="2" id="KW-0805">Transcription regulation</keyword>
<evidence type="ECO:0000256" key="3">
    <source>
        <dbReference type="ARBA" id="ARBA00023163"/>
    </source>
</evidence>
<dbReference type="InterPro" id="IPR024550">
    <property type="entry name" value="TFIIEa/SarR/Rpc3_HTH_dom"/>
</dbReference>
<organism evidence="6 7">
    <name type="scientific">Sphaerobolus stellatus (strain SS14)</name>
    <dbReference type="NCBI Taxonomy" id="990650"/>
    <lineage>
        <taxon>Eukaryota</taxon>
        <taxon>Fungi</taxon>
        <taxon>Dikarya</taxon>
        <taxon>Basidiomycota</taxon>
        <taxon>Agaricomycotina</taxon>
        <taxon>Agaricomycetes</taxon>
        <taxon>Phallomycetidae</taxon>
        <taxon>Geastrales</taxon>
        <taxon>Sphaerobolaceae</taxon>
        <taxon>Sphaerobolus</taxon>
    </lineage>
</organism>
<sequence>MSSKEEREILKSLVQQVLRAFYEPKHVIVMDQLVRHPVLKEDELAGRVGLQLKELSKITAKLQTDKLLKIYRQNELKEGATRAQARQYFYIDYQHFCNVVKWRTAEMRRIIDSKLRNELDNKGYICPQCRKQYSPLEVDRLIDFAQGHFSCEDCKAEVIENENAESVKGSKDRMQRFNHQMRFIREGLRRTEEMVLPAFDVQDWLRKHPSEEAKRAAERDGLKTAGANGEKKDDGMEIVMSVDKDEATRRAEREEEAEAKRKQNALPAWHTRSTITGELTALGHAAVVQTQLSPTTGSNAAILESLTNPSARSAPTTSKSSNAAILSGLGKAPKAVASTEPGVKIEQDAKPAQSKQADRTLLFSCVLFI</sequence>
<dbReference type="HOGENOM" id="CLU_035744_0_0_1"/>
<protein>
    <recommendedName>
        <fullName evidence="5">HTH TFE/IIEalpha-type domain-containing protein</fullName>
    </recommendedName>
</protein>
<dbReference type="InterPro" id="IPR002853">
    <property type="entry name" value="TFIIE_asu"/>
</dbReference>
<feature type="compositionally biased region" description="Basic and acidic residues" evidence="4">
    <location>
        <begin position="212"/>
        <end position="222"/>
    </location>
</feature>
<dbReference type="InterPro" id="IPR017919">
    <property type="entry name" value="TFIIE/TFIIEa_HTH"/>
</dbReference>
<evidence type="ECO:0000259" key="5">
    <source>
        <dbReference type="PROSITE" id="PS51344"/>
    </source>
</evidence>
<dbReference type="GO" id="GO:0005673">
    <property type="term" value="C:transcription factor TFIIE complex"/>
    <property type="evidence" value="ECO:0007669"/>
    <property type="project" value="TreeGrafter"/>
</dbReference>
<proteinExistence type="inferred from homology"/>
<dbReference type="Pfam" id="PF02002">
    <property type="entry name" value="TFIIE_alpha"/>
    <property type="match status" value="1"/>
</dbReference>
<evidence type="ECO:0000256" key="4">
    <source>
        <dbReference type="SAM" id="MobiDB-lite"/>
    </source>
</evidence>
<comment type="similarity">
    <text evidence="1">Belongs to the TFIIE alpha subunit family.</text>
</comment>
<dbReference type="PANTHER" id="PTHR13097:SF7">
    <property type="entry name" value="GENERAL TRANSCRIPTION FACTOR IIE SUBUNIT 1"/>
    <property type="match status" value="1"/>
</dbReference>
<evidence type="ECO:0000256" key="1">
    <source>
        <dbReference type="ARBA" id="ARBA00008947"/>
    </source>
</evidence>
<feature type="domain" description="HTH TFE/IIEalpha-type" evidence="5">
    <location>
        <begin position="10"/>
        <end position="101"/>
    </location>
</feature>
<dbReference type="InterPro" id="IPR039997">
    <property type="entry name" value="TFE"/>
</dbReference>
<dbReference type="Proteomes" id="UP000054279">
    <property type="component" value="Unassembled WGS sequence"/>
</dbReference>
<dbReference type="SUPFAM" id="SSF57783">
    <property type="entry name" value="Zinc beta-ribbon"/>
    <property type="match status" value="1"/>
</dbReference>
<evidence type="ECO:0000313" key="6">
    <source>
        <dbReference type="EMBL" id="KIJ36371.1"/>
    </source>
</evidence>
<dbReference type="InterPro" id="IPR013083">
    <property type="entry name" value="Znf_RING/FYVE/PHD"/>
</dbReference>
<reference evidence="6 7" key="1">
    <citation type="submission" date="2014-06" db="EMBL/GenBank/DDBJ databases">
        <title>Evolutionary Origins and Diversification of the Mycorrhizal Mutualists.</title>
        <authorList>
            <consortium name="DOE Joint Genome Institute"/>
            <consortium name="Mycorrhizal Genomics Consortium"/>
            <person name="Kohler A."/>
            <person name="Kuo A."/>
            <person name="Nagy L.G."/>
            <person name="Floudas D."/>
            <person name="Copeland A."/>
            <person name="Barry K.W."/>
            <person name="Cichocki N."/>
            <person name="Veneault-Fourrey C."/>
            <person name="LaButti K."/>
            <person name="Lindquist E.A."/>
            <person name="Lipzen A."/>
            <person name="Lundell T."/>
            <person name="Morin E."/>
            <person name="Murat C."/>
            <person name="Riley R."/>
            <person name="Ohm R."/>
            <person name="Sun H."/>
            <person name="Tunlid A."/>
            <person name="Henrissat B."/>
            <person name="Grigoriev I.V."/>
            <person name="Hibbett D.S."/>
            <person name="Martin F."/>
        </authorList>
    </citation>
    <scope>NUCLEOTIDE SEQUENCE [LARGE SCALE GENOMIC DNA]</scope>
    <source>
        <strain evidence="6 7">SS14</strain>
    </source>
</reference>
<dbReference type="OrthoDB" id="361102at2759"/>